<feature type="domain" description="EF-hand" evidence="5">
    <location>
        <begin position="219"/>
        <end position="247"/>
    </location>
</feature>
<feature type="region of interest" description="Disordered" evidence="4">
    <location>
        <begin position="133"/>
        <end position="217"/>
    </location>
</feature>
<dbReference type="AlphaFoldDB" id="A0A5S9INW9"/>
<dbReference type="Proteomes" id="UP000326354">
    <property type="component" value="Chromosome"/>
</dbReference>
<dbReference type="Pfam" id="PF13202">
    <property type="entry name" value="EF-hand_5"/>
    <property type="match status" value="8"/>
</dbReference>
<feature type="compositionally biased region" description="Basic and acidic residues" evidence="4">
    <location>
        <begin position="350"/>
        <end position="371"/>
    </location>
</feature>
<evidence type="ECO:0000256" key="4">
    <source>
        <dbReference type="SAM" id="MobiDB-lite"/>
    </source>
</evidence>
<dbReference type="InterPro" id="IPR002048">
    <property type="entry name" value="EF_hand_dom"/>
</dbReference>
<organism evidence="6 7">
    <name type="scientific">Uabimicrobium amorphum</name>
    <dbReference type="NCBI Taxonomy" id="2596890"/>
    <lineage>
        <taxon>Bacteria</taxon>
        <taxon>Pseudomonadati</taxon>
        <taxon>Planctomycetota</taxon>
        <taxon>Candidatus Uabimicrobiia</taxon>
        <taxon>Candidatus Uabimicrobiales</taxon>
        <taxon>Candidatus Uabimicrobiaceae</taxon>
        <taxon>Candidatus Uabimicrobium</taxon>
    </lineage>
</organism>
<gene>
    <name evidence="6" type="ORF">UABAM_03122</name>
</gene>
<feature type="region of interest" description="Disordered" evidence="4">
    <location>
        <begin position="306"/>
        <end position="371"/>
    </location>
</feature>
<keyword evidence="7" id="KW-1185">Reference proteome</keyword>
<feature type="compositionally biased region" description="Basic and acidic residues" evidence="4">
    <location>
        <begin position="310"/>
        <end position="342"/>
    </location>
</feature>
<evidence type="ECO:0000259" key="5">
    <source>
        <dbReference type="PROSITE" id="PS50222"/>
    </source>
</evidence>
<feature type="compositionally biased region" description="Basic and acidic residues" evidence="4">
    <location>
        <begin position="160"/>
        <end position="176"/>
    </location>
</feature>
<reference evidence="6 7" key="1">
    <citation type="submission" date="2019-08" db="EMBL/GenBank/DDBJ databases">
        <title>Complete genome sequence of Candidatus Uab amorphum.</title>
        <authorList>
            <person name="Shiratori T."/>
            <person name="Suzuki S."/>
            <person name="Kakizawa Y."/>
            <person name="Ishida K."/>
        </authorList>
    </citation>
    <scope>NUCLEOTIDE SEQUENCE [LARGE SCALE GENOMIC DNA]</scope>
    <source>
        <strain evidence="6 7">SRT547</strain>
    </source>
</reference>
<feature type="region of interest" description="Disordered" evidence="4">
    <location>
        <begin position="61"/>
        <end position="84"/>
    </location>
</feature>
<feature type="domain" description="EF-hand" evidence="5">
    <location>
        <begin position="320"/>
        <end position="355"/>
    </location>
</feature>
<dbReference type="InterPro" id="IPR018247">
    <property type="entry name" value="EF_Hand_1_Ca_BS"/>
</dbReference>
<evidence type="ECO:0000256" key="1">
    <source>
        <dbReference type="ARBA" id="ARBA00022723"/>
    </source>
</evidence>
<dbReference type="SUPFAM" id="SSF47473">
    <property type="entry name" value="EF-hand"/>
    <property type="match status" value="4"/>
</dbReference>
<dbReference type="Gene3D" id="1.10.238.10">
    <property type="entry name" value="EF-hand"/>
    <property type="match status" value="5"/>
</dbReference>
<dbReference type="KEGG" id="uam:UABAM_03122"/>
<keyword evidence="3" id="KW-0175">Coiled coil</keyword>
<dbReference type="CDD" id="cd00051">
    <property type="entry name" value="EFh"/>
    <property type="match status" value="1"/>
</dbReference>
<dbReference type="RefSeq" id="WP_173013342.1">
    <property type="nucleotide sequence ID" value="NZ_AP019860.1"/>
</dbReference>
<keyword evidence="1" id="KW-0479">Metal-binding</keyword>
<dbReference type="InterPro" id="IPR011992">
    <property type="entry name" value="EF-hand-dom_pair"/>
</dbReference>
<feature type="domain" description="EF-hand" evidence="5">
    <location>
        <begin position="251"/>
        <end position="286"/>
    </location>
</feature>
<sequence length="371" mass="43188">MKYLYLTILLTALCYAQNARVDRFFKLNDTNGDGQVTQEELKDANAFNILDKNGDGVITRNEIDPNAPASEAQQQEDQKNKKGKMFIRFDINSDGKISKEEWPGNQQVFNKLDENQDGFLTKNEVNKQALRRMKRNPNKEQRQGLVSRLDANGDGSISSDEWKGPQKIFNHLDKNSDNIISPDELPRGKRNNNPKKMLQRIDKNQDGKISKDEWPRNPQAFDRLDKNQDGFITRDEMKQIQKMQKMQGGKNHLKKLQKMLQKMDQNQDQKIDASEWRGDVEKFSKLDGNGDGFLTKEEIQQQIAKRFRNKGREGNSDGGNFRDKMRNRLKMLDRDNDGKISQEEWPGNLERFEQMDRNGDGFLSEEDRKQR</sequence>
<proteinExistence type="predicted"/>
<protein>
    <submittedName>
        <fullName evidence="6">Calcium sensor EFh</fullName>
    </submittedName>
</protein>
<evidence type="ECO:0000256" key="2">
    <source>
        <dbReference type="ARBA" id="ARBA00022737"/>
    </source>
</evidence>
<evidence type="ECO:0000313" key="7">
    <source>
        <dbReference type="Proteomes" id="UP000326354"/>
    </source>
</evidence>
<name>A0A5S9INW9_UABAM</name>
<keyword evidence="2" id="KW-0677">Repeat</keyword>
<feature type="coiled-coil region" evidence="3">
    <location>
        <begin position="246"/>
        <end position="273"/>
    </location>
</feature>
<accession>A0A5S9INW9</accession>
<evidence type="ECO:0000313" key="6">
    <source>
        <dbReference type="EMBL" id="BBM84761.1"/>
    </source>
</evidence>
<dbReference type="PANTHER" id="PTHR10827">
    <property type="entry name" value="RETICULOCALBIN"/>
    <property type="match status" value="1"/>
</dbReference>
<dbReference type="PANTHER" id="PTHR10827:SF98">
    <property type="entry name" value="45 KDA CALCIUM-BINDING PROTEIN"/>
    <property type="match status" value="1"/>
</dbReference>
<dbReference type="PROSITE" id="PS00018">
    <property type="entry name" value="EF_HAND_1"/>
    <property type="match status" value="6"/>
</dbReference>
<dbReference type="PROSITE" id="PS50222">
    <property type="entry name" value="EF_HAND_2"/>
    <property type="match status" value="4"/>
</dbReference>
<dbReference type="GO" id="GO:0005509">
    <property type="term" value="F:calcium ion binding"/>
    <property type="evidence" value="ECO:0007669"/>
    <property type="project" value="InterPro"/>
</dbReference>
<dbReference type="SMART" id="SM00054">
    <property type="entry name" value="EFh"/>
    <property type="match status" value="6"/>
</dbReference>
<dbReference type="EMBL" id="AP019860">
    <property type="protein sequence ID" value="BBM84761.1"/>
    <property type="molecule type" value="Genomic_DNA"/>
</dbReference>
<feature type="compositionally biased region" description="Basic and acidic residues" evidence="4">
    <location>
        <begin position="199"/>
        <end position="215"/>
    </location>
</feature>
<dbReference type="Pfam" id="PF13499">
    <property type="entry name" value="EF-hand_7"/>
    <property type="match status" value="2"/>
</dbReference>
<feature type="domain" description="EF-hand" evidence="5">
    <location>
        <begin position="16"/>
        <end position="51"/>
    </location>
</feature>
<evidence type="ECO:0000256" key="3">
    <source>
        <dbReference type="SAM" id="Coils"/>
    </source>
</evidence>